<proteinExistence type="predicted"/>
<feature type="compositionally biased region" description="Basic and acidic residues" evidence="1">
    <location>
        <begin position="12"/>
        <end position="22"/>
    </location>
</feature>
<evidence type="ECO:0000256" key="1">
    <source>
        <dbReference type="SAM" id="MobiDB-lite"/>
    </source>
</evidence>
<feature type="compositionally biased region" description="Polar residues" evidence="1">
    <location>
        <begin position="365"/>
        <end position="386"/>
    </location>
</feature>
<evidence type="ECO:0000313" key="2">
    <source>
        <dbReference type="EMBL" id="KAI1609108.1"/>
    </source>
</evidence>
<name>A0AAN6DPE4_9EURO</name>
<dbReference type="EMBL" id="MU404361">
    <property type="protein sequence ID" value="KAI1609108.1"/>
    <property type="molecule type" value="Genomic_DNA"/>
</dbReference>
<feature type="compositionally biased region" description="Polar residues" evidence="1">
    <location>
        <begin position="461"/>
        <end position="496"/>
    </location>
</feature>
<protein>
    <submittedName>
        <fullName evidence="2">Uncharacterized protein</fullName>
    </submittedName>
</protein>
<feature type="region of interest" description="Disordered" evidence="1">
    <location>
        <begin position="324"/>
        <end position="386"/>
    </location>
</feature>
<gene>
    <name evidence="2" type="ORF">EDD36DRAFT_422813</name>
</gene>
<evidence type="ECO:0000313" key="3">
    <source>
        <dbReference type="Proteomes" id="UP001203852"/>
    </source>
</evidence>
<feature type="compositionally biased region" description="Pro residues" evidence="1">
    <location>
        <begin position="446"/>
        <end position="458"/>
    </location>
</feature>
<sequence>MPRPAKPPMTLKEAKRAYKKDGVGFQYTASQMARADRQDAQDEKRKKALDKERQRVENKRKRDEKDTRERAVKQKMLDEGRITVEDTWGKVAASQPRLNKFFGQRTAVAPAKRKIQEETVAHAETSSQTVSVVHTDKETRESPEVQPPPESAYRLTAPVFQEALGRNPAADPTSSDEGDASGLAMQTTFSTVDRESLDAAQHRDIRSPRPRLRELRPSQINARSTRSQYIQADTTCITPVRGSPALVNEQGSELDRSASARQSQTRKRDARVSAPASIFHPPENRRRALPAAKDVSPATFDEEEDFTDGIDDDTLLMLYDEQEQELHTPTTANASQSPAGLNTEKSVPVSSGETKECPSPPRQAEVSTITTNKHQDTMPLTSKGLSESFSSVFNEIDDDELIALAEKVEASMPSPSPAAPVAVATPKPPKQSAEPSRKATVRAALPQPPPRLSMPPPKRSGQVSERTTSMTSSEHISPSTEATPQPTSEVPFSRTNPKPLPRASMPPRTTRSSMPPPQTKSLPSKAQPPSPVLKQPPSPVLKQPANRRTLPWKIPSNDYYDEFDVPGPSTQAIMVELAEEAEARIQKVYK</sequence>
<organism evidence="2 3">
    <name type="scientific">Exophiala viscosa</name>
    <dbReference type="NCBI Taxonomy" id="2486360"/>
    <lineage>
        <taxon>Eukaryota</taxon>
        <taxon>Fungi</taxon>
        <taxon>Dikarya</taxon>
        <taxon>Ascomycota</taxon>
        <taxon>Pezizomycotina</taxon>
        <taxon>Eurotiomycetes</taxon>
        <taxon>Chaetothyriomycetidae</taxon>
        <taxon>Chaetothyriales</taxon>
        <taxon>Herpotrichiellaceae</taxon>
        <taxon>Exophiala</taxon>
    </lineage>
</organism>
<feature type="region of interest" description="Disordered" evidence="1">
    <location>
        <begin position="240"/>
        <end position="306"/>
    </location>
</feature>
<feature type="compositionally biased region" description="Basic and acidic residues" evidence="1">
    <location>
        <begin position="134"/>
        <end position="143"/>
    </location>
</feature>
<feature type="compositionally biased region" description="Basic and acidic residues" evidence="1">
    <location>
        <begin position="192"/>
        <end position="216"/>
    </location>
</feature>
<comment type="caution">
    <text evidence="2">The sequence shown here is derived from an EMBL/GenBank/DDBJ whole genome shotgun (WGS) entry which is preliminary data.</text>
</comment>
<keyword evidence="3" id="KW-1185">Reference proteome</keyword>
<dbReference type="AlphaFoldDB" id="A0AAN6DPE4"/>
<feature type="region of interest" description="Disordered" evidence="1">
    <location>
        <begin position="407"/>
        <end position="554"/>
    </location>
</feature>
<accession>A0AAN6DPE4</accession>
<feature type="region of interest" description="Disordered" evidence="1">
    <location>
        <begin position="1"/>
        <end position="74"/>
    </location>
</feature>
<feature type="compositionally biased region" description="Polar residues" evidence="1">
    <location>
        <begin position="327"/>
        <end position="352"/>
    </location>
</feature>
<dbReference type="Proteomes" id="UP001203852">
    <property type="component" value="Unassembled WGS sequence"/>
</dbReference>
<feature type="compositionally biased region" description="Pro residues" evidence="1">
    <location>
        <begin position="526"/>
        <end position="539"/>
    </location>
</feature>
<reference evidence="2" key="1">
    <citation type="journal article" date="2022" name="bioRxiv">
        <title>Deciphering the potential niche of two novel black yeast fungi from a biological soil crust based on their genomes, phenotypes, and melanin regulation.</title>
        <authorList>
            <consortium name="DOE Joint Genome Institute"/>
            <person name="Carr E.C."/>
            <person name="Barton Q."/>
            <person name="Grambo S."/>
            <person name="Sullivan M."/>
            <person name="Renfro C.M."/>
            <person name="Kuo A."/>
            <person name="Pangilinan J."/>
            <person name="Lipzen A."/>
            <person name="Keymanesh K."/>
            <person name="Savage E."/>
            <person name="Barry K."/>
            <person name="Grigoriev I.V."/>
            <person name="Riekhof W.R."/>
            <person name="Harris S.S."/>
        </authorList>
    </citation>
    <scope>NUCLEOTIDE SEQUENCE</scope>
    <source>
        <strain evidence="2">JF 03-4F</strain>
    </source>
</reference>
<feature type="compositionally biased region" description="Basic and acidic residues" evidence="1">
    <location>
        <begin position="34"/>
        <end position="74"/>
    </location>
</feature>
<feature type="region of interest" description="Disordered" evidence="1">
    <location>
        <begin position="113"/>
        <end position="227"/>
    </location>
</feature>